<evidence type="ECO:0000313" key="3">
    <source>
        <dbReference type="Proteomes" id="UP001199106"/>
    </source>
</evidence>
<feature type="compositionally biased region" description="Polar residues" evidence="1">
    <location>
        <begin position="537"/>
        <end position="546"/>
    </location>
</feature>
<evidence type="ECO:0000313" key="2">
    <source>
        <dbReference type="EMBL" id="KAG9186222.1"/>
    </source>
</evidence>
<organism evidence="2 3">
    <name type="scientific">Alternaria panax</name>
    <dbReference type="NCBI Taxonomy" id="48097"/>
    <lineage>
        <taxon>Eukaryota</taxon>
        <taxon>Fungi</taxon>
        <taxon>Dikarya</taxon>
        <taxon>Ascomycota</taxon>
        <taxon>Pezizomycotina</taxon>
        <taxon>Dothideomycetes</taxon>
        <taxon>Pleosporomycetidae</taxon>
        <taxon>Pleosporales</taxon>
        <taxon>Pleosporineae</taxon>
        <taxon>Pleosporaceae</taxon>
        <taxon>Alternaria</taxon>
        <taxon>Alternaria sect. Panax</taxon>
    </lineage>
</organism>
<accession>A0AAD4I5L9</accession>
<dbReference type="AlphaFoldDB" id="A0AAD4I5L9"/>
<evidence type="ECO:0000256" key="1">
    <source>
        <dbReference type="SAM" id="MobiDB-lite"/>
    </source>
</evidence>
<dbReference type="Proteomes" id="UP001199106">
    <property type="component" value="Unassembled WGS sequence"/>
</dbReference>
<reference evidence="2" key="1">
    <citation type="submission" date="2021-07" db="EMBL/GenBank/DDBJ databases">
        <title>Genome Resource of American Ginseng Black Spot Pathogen Alternaria panax.</title>
        <authorList>
            <person name="Qiu C."/>
            <person name="Wang W."/>
            <person name="Liu Z."/>
        </authorList>
    </citation>
    <scope>NUCLEOTIDE SEQUENCE</scope>
    <source>
        <strain evidence="2">BNCC115425</strain>
    </source>
</reference>
<sequence length="586" mass="64452">MSDEQSNRDASPIVVHNSSSSALAIDNVTTNPSVATCQPDTPATPWRHGCDTQPATESYGMHSAAHQSDVPDPPQQAVYFPPPPPPPPHPSEIFAPSPFEVQDAEFSSINAIPLPELHPSTEALADEYEKLRDFGDKVVGLRFRVAAKRKELKDVRMQTSAKDGNVFNLLRKHSHADNLPFPQSILDAVDEASALRDKLGTLETEYDSTEAEYNTLEWSYTDKETRFFEKLVGCGFIANGTFKQHRTSTQHDDTFITRLTSDHLESLDNVVSSNLVQTGDPSGQLIELMGLEKELFDQERLQPQEDNLLNSVQSSANSLTEKTTERLARAQFRTTLFGKMRRVNAWLLEIIEGHPLQKVQLNARLGLNADDQSGWKLTKELLAQDNKTNVLPTSSTTVSRQPMSQDAAATSSDVLSPENVAVEHNLPTNETNRGAQSNSGRIQARLNVQSASSAINNGRGSCSSQAQSRRTSCSDGLVANTDATSHHSCSCERCTGTSVSTIEFSPPTTPTQRIQDESDPNTPHQQIDPRGRPCKEGNTNSASLLKSQDGFPPRMSKEQYLEHLILPPSEFIDELSTTPQHQSTTT</sequence>
<feature type="compositionally biased region" description="Polar residues" evidence="1">
    <location>
        <begin position="16"/>
        <end position="41"/>
    </location>
</feature>
<feature type="compositionally biased region" description="Polar residues" evidence="1">
    <location>
        <begin position="392"/>
        <end position="414"/>
    </location>
</feature>
<feature type="region of interest" description="Disordered" evidence="1">
    <location>
        <begin position="392"/>
        <end position="417"/>
    </location>
</feature>
<dbReference type="EMBL" id="JAANER010000009">
    <property type="protein sequence ID" value="KAG9186222.1"/>
    <property type="molecule type" value="Genomic_DNA"/>
</dbReference>
<name>A0AAD4I5L9_9PLEO</name>
<feature type="region of interest" description="Disordered" evidence="1">
    <location>
        <begin position="1"/>
        <end position="76"/>
    </location>
</feature>
<feature type="region of interest" description="Disordered" evidence="1">
    <location>
        <begin position="500"/>
        <end position="557"/>
    </location>
</feature>
<protein>
    <submittedName>
        <fullName evidence="2">Uncharacterized protein</fullName>
    </submittedName>
</protein>
<gene>
    <name evidence="2" type="ORF">G6011_02778</name>
</gene>
<proteinExistence type="predicted"/>
<keyword evidence="3" id="KW-1185">Reference proteome</keyword>
<comment type="caution">
    <text evidence="2">The sequence shown here is derived from an EMBL/GenBank/DDBJ whole genome shotgun (WGS) entry which is preliminary data.</text>
</comment>